<evidence type="ECO:0000259" key="1">
    <source>
        <dbReference type="PROSITE" id="PS51725"/>
    </source>
</evidence>
<evidence type="ECO:0000313" key="2">
    <source>
        <dbReference type="EMBL" id="SUS03722.1"/>
    </source>
</evidence>
<dbReference type="Pfam" id="PF03992">
    <property type="entry name" value="ABM"/>
    <property type="match status" value="1"/>
</dbReference>
<organism evidence="2">
    <name type="scientific">metagenome</name>
    <dbReference type="NCBI Taxonomy" id="256318"/>
    <lineage>
        <taxon>unclassified sequences</taxon>
        <taxon>metagenomes</taxon>
    </lineage>
</organism>
<dbReference type="GO" id="GO:0016491">
    <property type="term" value="F:oxidoreductase activity"/>
    <property type="evidence" value="ECO:0007669"/>
    <property type="project" value="TreeGrafter"/>
</dbReference>
<dbReference type="Gene3D" id="3.30.70.100">
    <property type="match status" value="1"/>
</dbReference>
<dbReference type="InterPro" id="IPR050744">
    <property type="entry name" value="AI-2_Isomerase_LsrG"/>
</dbReference>
<protein>
    <submittedName>
        <fullName evidence="2">(4S)-4-hydroxy-5-phosphonooxypentane-2,3-dione isomerase</fullName>
        <ecNumber evidence="2">5.3.1.32</ecNumber>
    </submittedName>
</protein>
<feature type="domain" description="ABM" evidence="1">
    <location>
        <begin position="2"/>
        <end position="92"/>
    </location>
</feature>
<dbReference type="InterPro" id="IPR007138">
    <property type="entry name" value="ABM_dom"/>
</dbReference>
<name>A0A380T975_9ZZZZ</name>
<proteinExistence type="predicted"/>
<dbReference type="GO" id="GO:0002952">
    <property type="term" value="F:(4S)-4-hydroxy-5-phosphonooxypentane-2,3-dione isomerase activity"/>
    <property type="evidence" value="ECO:0007669"/>
    <property type="project" value="UniProtKB-EC"/>
</dbReference>
<dbReference type="PANTHER" id="PTHR33336">
    <property type="entry name" value="QUINOL MONOOXYGENASE YGIN-RELATED"/>
    <property type="match status" value="1"/>
</dbReference>
<dbReference type="EC" id="5.3.1.32" evidence="2"/>
<dbReference type="InterPro" id="IPR011008">
    <property type="entry name" value="Dimeric_a/b-barrel"/>
</dbReference>
<accession>A0A380T975</accession>
<dbReference type="PROSITE" id="PS51725">
    <property type="entry name" value="ABM"/>
    <property type="match status" value="1"/>
</dbReference>
<dbReference type="PANTHER" id="PTHR33336:SF1">
    <property type="entry name" value="(4S)-4-HYDROXY-5-PHOSPHONOOXYPENTANE-2,3-DIONE ISOMERASE"/>
    <property type="match status" value="1"/>
</dbReference>
<dbReference type="AlphaFoldDB" id="A0A380T975"/>
<gene>
    <name evidence="2" type="primary">lsrG</name>
    <name evidence="2" type="ORF">DF3PB_110023</name>
</gene>
<sequence length="101" mass="11337">MHVTLVEVRVKPERVADFIAASKANHEGSIAEPGNCRFDILQHAQDPCRFVLYEAYRTAEDAANHKKTAHYLAWRDTVADMMAEPRVGVPYVGRFPAAPRS</sequence>
<keyword evidence="2" id="KW-0413">Isomerase</keyword>
<dbReference type="SUPFAM" id="SSF54909">
    <property type="entry name" value="Dimeric alpha+beta barrel"/>
    <property type="match status" value="1"/>
</dbReference>
<reference evidence="2" key="1">
    <citation type="submission" date="2018-07" db="EMBL/GenBank/DDBJ databases">
        <authorList>
            <person name="Quirk P.G."/>
            <person name="Krulwich T.A."/>
        </authorList>
    </citation>
    <scope>NUCLEOTIDE SEQUENCE</scope>
</reference>
<dbReference type="EMBL" id="UIDG01000013">
    <property type="protein sequence ID" value="SUS03722.1"/>
    <property type="molecule type" value="Genomic_DNA"/>
</dbReference>
<dbReference type="GO" id="GO:0005829">
    <property type="term" value="C:cytosol"/>
    <property type="evidence" value="ECO:0007669"/>
    <property type="project" value="TreeGrafter"/>
</dbReference>